<sequence length="74" mass="8889">MSKEICTECHRELDIIHQENCWTGQTIKNSAKDDSGCRVIHRLTFEKSWKNIISKFLNNYEIKIQIRKPNNYNY</sequence>
<dbReference type="Proteomes" id="UP000266861">
    <property type="component" value="Unassembled WGS sequence"/>
</dbReference>
<dbReference type="AlphaFoldDB" id="A0A397HXX8"/>
<gene>
    <name evidence="1" type="ORF">Glove_309g19</name>
</gene>
<evidence type="ECO:0000313" key="2">
    <source>
        <dbReference type="Proteomes" id="UP000266861"/>
    </source>
</evidence>
<reference evidence="1 2" key="1">
    <citation type="submission" date="2018-08" db="EMBL/GenBank/DDBJ databases">
        <title>Genome and evolution of the arbuscular mycorrhizal fungus Diversispora epigaea (formerly Glomus versiforme) and its bacterial endosymbionts.</title>
        <authorList>
            <person name="Sun X."/>
            <person name="Fei Z."/>
            <person name="Harrison M."/>
        </authorList>
    </citation>
    <scope>NUCLEOTIDE SEQUENCE [LARGE SCALE GENOMIC DNA]</scope>
    <source>
        <strain evidence="1 2">IT104</strain>
    </source>
</reference>
<organism evidence="1 2">
    <name type="scientific">Diversispora epigaea</name>
    <dbReference type="NCBI Taxonomy" id="1348612"/>
    <lineage>
        <taxon>Eukaryota</taxon>
        <taxon>Fungi</taxon>
        <taxon>Fungi incertae sedis</taxon>
        <taxon>Mucoromycota</taxon>
        <taxon>Glomeromycotina</taxon>
        <taxon>Glomeromycetes</taxon>
        <taxon>Diversisporales</taxon>
        <taxon>Diversisporaceae</taxon>
        <taxon>Diversispora</taxon>
    </lineage>
</organism>
<accession>A0A397HXX8</accession>
<comment type="caution">
    <text evidence="1">The sequence shown here is derived from an EMBL/GenBank/DDBJ whole genome shotgun (WGS) entry which is preliminary data.</text>
</comment>
<protein>
    <submittedName>
        <fullName evidence="1">Uncharacterized protein</fullName>
    </submittedName>
</protein>
<dbReference type="EMBL" id="PQFF01000283">
    <property type="protein sequence ID" value="RHZ66064.1"/>
    <property type="molecule type" value="Genomic_DNA"/>
</dbReference>
<evidence type="ECO:0000313" key="1">
    <source>
        <dbReference type="EMBL" id="RHZ66064.1"/>
    </source>
</evidence>
<name>A0A397HXX8_9GLOM</name>
<proteinExistence type="predicted"/>
<keyword evidence="2" id="KW-1185">Reference proteome</keyword>